<proteinExistence type="predicted"/>
<dbReference type="VEuPathDB" id="VectorBase:AQUA015023"/>
<name>A0A182XT75_ANOQN</name>
<dbReference type="Proteomes" id="UP000076407">
    <property type="component" value="Unassembled WGS sequence"/>
</dbReference>
<reference evidence="1" key="1">
    <citation type="submission" date="2020-05" db="UniProtKB">
        <authorList>
            <consortium name="EnsemblMetazoa"/>
        </authorList>
    </citation>
    <scope>IDENTIFICATION</scope>
    <source>
        <strain evidence="1">SANGQUA</strain>
    </source>
</reference>
<dbReference type="EnsemblMetazoa" id="AQUA015023-RA">
    <property type="protein sequence ID" value="AQUA015023-PA"/>
    <property type="gene ID" value="AQUA015023"/>
</dbReference>
<sequence length="29" mass="3002">MRYSDGGLVHTPVRGGNGCEATHRADACA</sequence>
<keyword evidence="2" id="KW-1185">Reference proteome</keyword>
<accession>A0A182XT75</accession>
<evidence type="ECO:0000313" key="2">
    <source>
        <dbReference type="Proteomes" id="UP000076407"/>
    </source>
</evidence>
<protein>
    <submittedName>
        <fullName evidence="1">Uncharacterized protein</fullName>
    </submittedName>
</protein>
<organism evidence="1 2">
    <name type="scientific">Anopheles quadriannulatus</name>
    <name type="common">Mosquito</name>
    <dbReference type="NCBI Taxonomy" id="34691"/>
    <lineage>
        <taxon>Eukaryota</taxon>
        <taxon>Metazoa</taxon>
        <taxon>Ecdysozoa</taxon>
        <taxon>Arthropoda</taxon>
        <taxon>Hexapoda</taxon>
        <taxon>Insecta</taxon>
        <taxon>Pterygota</taxon>
        <taxon>Neoptera</taxon>
        <taxon>Endopterygota</taxon>
        <taxon>Diptera</taxon>
        <taxon>Nematocera</taxon>
        <taxon>Culicoidea</taxon>
        <taxon>Culicidae</taxon>
        <taxon>Anophelinae</taxon>
        <taxon>Anopheles</taxon>
    </lineage>
</organism>
<dbReference type="AlphaFoldDB" id="A0A182XT75"/>
<evidence type="ECO:0000313" key="1">
    <source>
        <dbReference type="EnsemblMetazoa" id="AQUA015023-PA"/>
    </source>
</evidence>